<sequence>MVLPDGCRCCTKVLYGIAPSPSSRKISFHTEGRKSRLNEESEEFQNHQETPVSEKGRADTSAWSCTSCRQPRTHVRACKACTEAIKEDLEEGRAEVLGEASEAKQSIRYARRNFANRKTTMTTLWTLDGPSITSRRGMEMVIHDFDSDPFDSHVHLPPHHLRENRHVIPKVLPSDVRQANMSMKNRTSPGLYRDPQNTSKQGFEKG</sequence>
<feature type="compositionally biased region" description="Polar residues" evidence="1">
    <location>
        <begin position="195"/>
        <end position="206"/>
    </location>
</feature>
<organism evidence="2 3">
    <name type="scientific">Necator americanus</name>
    <name type="common">Human hookworm</name>
    <dbReference type="NCBI Taxonomy" id="51031"/>
    <lineage>
        <taxon>Eukaryota</taxon>
        <taxon>Metazoa</taxon>
        <taxon>Ecdysozoa</taxon>
        <taxon>Nematoda</taxon>
        <taxon>Chromadorea</taxon>
        <taxon>Rhabditida</taxon>
        <taxon>Rhabditina</taxon>
        <taxon>Rhabditomorpha</taxon>
        <taxon>Strongyloidea</taxon>
        <taxon>Ancylostomatidae</taxon>
        <taxon>Bunostominae</taxon>
        <taxon>Necator</taxon>
    </lineage>
</organism>
<evidence type="ECO:0008006" key="4">
    <source>
        <dbReference type="Google" id="ProtNLM"/>
    </source>
</evidence>
<feature type="region of interest" description="Disordered" evidence="1">
    <location>
        <begin position="24"/>
        <end position="56"/>
    </location>
</feature>
<protein>
    <recommendedName>
        <fullName evidence="4">RanBP2-type domain-containing protein</fullName>
    </recommendedName>
</protein>
<dbReference type="EMBL" id="JAVFWL010000001">
    <property type="protein sequence ID" value="KAK6727652.1"/>
    <property type="molecule type" value="Genomic_DNA"/>
</dbReference>
<name>A0ABR1BMH9_NECAM</name>
<reference evidence="2 3" key="1">
    <citation type="submission" date="2023-08" db="EMBL/GenBank/DDBJ databases">
        <title>A Necator americanus chromosomal reference genome.</title>
        <authorList>
            <person name="Ilik V."/>
            <person name="Petrzelkova K.J."/>
            <person name="Pardy F."/>
            <person name="Fuh T."/>
            <person name="Niatou-Singa F.S."/>
            <person name="Gouil Q."/>
            <person name="Baker L."/>
            <person name="Ritchie M.E."/>
            <person name="Jex A.R."/>
            <person name="Gazzola D."/>
            <person name="Li H."/>
            <person name="Toshio Fujiwara R."/>
            <person name="Zhan B."/>
            <person name="Aroian R.V."/>
            <person name="Pafco B."/>
            <person name="Schwarz E.M."/>
        </authorList>
    </citation>
    <scope>NUCLEOTIDE SEQUENCE [LARGE SCALE GENOMIC DNA]</scope>
    <source>
        <strain evidence="2 3">Aroian</strain>
        <tissue evidence="2">Whole animal</tissue>
    </source>
</reference>
<proteinExistence type="predicted"/>
<accession>A0ABR1BMH9</accession>
<evidence type="ECO:0000256" key="1">
    <source>
        <dbReference type="SAM" id="MobiDB-lite"/>
    </source>
</evidence>
<evidence type="ECO:0000313" key="2">
    <source>
        <dbReference type="EMBL" id="KAK6727652.1"/>
    </source>
</evidence>
<gene>
    <name evidence="2" type="primary">Necator_chrI.g1507</name>
    <name evidence="2" type="ORF">RB195_005381</name>
</gene>
<comment type="caution">
    <text evidence="2">The sequence shown here is derived from an EMBL/GenBank/DDBJ whole genome shotgun (WGS) entry which is preliminary data.</text>
</comment>
<evidence type="ECO:0000313" key="3">
    <source>
        <dbReference type="Proteomes" id="UP001303046"/>
    </source>
</evidence>
<dbReference type="Proteomes" id="UP001303046">
    <property type="component" value="Unassembled WGS sequence"/>
</dbReference>
<feature type="region of interest" description="Disordered" evidence="1">
    <location>
        <begin position="182"/>
        <end position="206"/>
    </location>
</feature>
<keyword evidence="3" id="KW-1185">Reference proteome</keyword>
<feature type="compositionally biased region" description="Basic and acidic residues" evidence="1">
    <location>
        <begin position="28"/>
        <end position="39"/>
    </location>
</feature>